<dbReference type="InterPro" id="IPR001611">
    <property type="entry name" value="Leu-rich_rpt"/>
</dbReference>
<dbReference type="InterPro" id="IPR027038">
    <property type="entry name" value="RanGap"/>
</dbReference>
<name>A0A0G4H2E1_9ALVE</name>
<keyword evidence="1" id="KW-0343">GTPase activation</keyword>
<dbReference type="GO" id="GO:0006913">
    <property type="term" value="P:nucleocytoplasmic transport"/>
    <property type="evidence" value="ECO:0007669"/>
    <property type="project" value="TreeGrafter"/>
</dbReference>
<dbReference type="GO" id="GO:0005634">
    <property type="term" value="C:nucleus"/>
    <property type="evidence" value="ECO:0007669"/>
    <property type="project" value="TreeGrafter"/>
</dbReference>
<dbReference type="EMBL" id="CDMZ01001791">
    <property type="protein sequence ID" value="CEM37634.1"/>
    <property type="molecule type" value="Genomic_DNA"/>
</dbReference>
<gene>
    <name evidence="5" type="ORF">Cvel_24365</name>
</gene>
<dbReference type="GO" id="GO:0005096">
    <property type="term" value="F:GTPase activator activity"/>
    <property type="evidence" value="ECO:0007669"/>
    <property type="project" value="UniProtKB-KW"/>
</dbReference>
<accession>A0A0G4H2E1</accession>
<evidence type="ECO:0000256" key="1">
    <source>
        <dbReference type="ARBA" id="ARBA00022468"/>
    </source>
</evidence>
<keyword evidence="3" id="KW-0677">Repeat</keyword>
<proteinExistence type="predicted"/>
<dbReference type="SMART" id="SM00368">
    <property type="entry name" value="LRR_RI"/>
    <property type="match status" value="8"/>
</dbReference>
<dbReference type="SMART" id="SM00369">
    <property type="entry name" value="LRR_TYP"/>
    <property type="match status" value="4"/>
</dbReference>
<dbReference type="GO" id="GO:0031267">
    <property type="term" value="F:small GTPase binding"/>
    <property type="evidence" value="ECO:0007669"/>
    <property type="project" value="TreeGrafter"/>
</dbReference>
<evidence type="ECO:0000256" key="4">
    <source>
        <dbReference type="SAM" id="MobiDB-lite"/>
    </source>
</evidence>
<evidence type="ECO:0000313" key="5">
    <source>
        <dbReference type="EMBL" id="CEM37634.1"/>
    </source>
</evidence>
<sequence>MAQPATKFRGDAPEEELGAQGTGAQSVYTEDAVLSAAFGHTPPTAEVQGSALPPPCPSWRPSSNGGAGGGAAGTPLKTLLAQKCDLDDSTIFFQSLPPSLECLDLRENSLRRPSMESFSFVLAARWLPILLSLDLSDNPLGPFGVRALAKGLCAPLQSLRLARTDARKEGVEALAEVLKAKKVISLQTLDLAENEVRAGGFKPLAAALCEPGAVPSLRVLILKKNKLTHSESEETQRDYAPLTALLSTDRLTELEELDLSENRLFDERLGVEEAPDRVSAAAVVAAGRFPRLRVLNLAGNDINSQEAAAFTNALGDSEAPALLLEDLDLSKNGQLVVGEDGEIDEGGTIRTLANAVSAGRVSHLTRLRLNEFFDLPNDSVRSLFRAMADGKTPDLRTIEVMVSDLDESERYDEAVDAFAVMIREGGIPRIEQIHLDFYYGDLRSAPVSSLGRALGSGGASSLRELKLKWLCSDDDENPEGGLVGLAEGLGGGGMPLLEDLDLDVIFADDGGGGEGGAELGAVLSTGKAPSLRRVRLGWPGTELLSALCEGLCVGSSPPPMMRLEMDLKDLKSDSEIPLSRFAQAIRSGRVSYLQKLSSEWHSTLMQRSAEELGGALTHSGAGMAVLEEICIPFSHQRTEEAFFEALHRGQGRLPSLRKLPVLDGRRRTSSCLAALIRGGKVPSLTEIDVRLVGAQIQECQALALSLASPHAGSLRSIDVSFQLATYDPNVPVKISAFCVSLASPHLNKLQALKVRTIGDVPGLLCLCAGLGSGKLSSLSELTLNDVCLETQAGALSATLDEEKLPRLSTLKLIHCSLIDEGLKALTDAWKSKCPPPLEHLDVSSNNLSEGVVESLADLLGSGRIPSLSKVSIGDNKIREPAKAVLRKGWPDVVNC</sequence>
<dbReference type="PhylomeDB" id="A0A0G4H2E1"/>
<reference evidence="5" key="1">
    <citation type="submission" date="2014-11" db="EMBL/GenBank/DDBJ databases">
        <authorList>
            <person name="Otto D Thomas"/>
            <person name="Naeem Raeece"/>
        </authorList>
    </citation>
    <scope>NUCLEOTIDE SEQUENCE</scope>
</reference>
<dbReference type="PANTHER" id="PTHR24113">
    <property type="entry name" value="RAN GTPASE-ACTIVATING PROTEIN 1"/>
    <property type="match status" value="1"/>
</dbReference>
<dbReference type="InterPro" id="IPR003591">
    <property type="entry name" value="Leu-rich_rpt_typical-subtyp"/>
</dbReference>
<dbReference type="Pfam" id="PF00560">
    <property type="entry name" value="LRR_1"/>
    <property type="match status" value="1"/>
</dbReference>
<dbReference type="Pfam" id="PF13516">
    <property type="entry name" value="LRR_6"/>
    <property type="match status" value="1"/>
</dbReference>
<dbReference type="SUPFAM" id="SSF52047">
    <property type="entry name" value="RNI-like"/>
    <property type="match status" value="1"/>
</dbReference>
<protein>
    <submittedName>
        <fullName evidence="5">Uncharacterized protein</fullName>
    </submittedName>
</protein>
<dbReference type="VEuPathDB" id="CryptoDB:Cvel_24365"/>
<dbReference type="AlphaFoldDB" id="A0A0G4H2E1"/>
<evidence type="ECO:0000256" key="2">
    <source>
        <dbReference type="ARBA" id="ARBA00022614"/>
    </source>
</evidence>
<dbReference type="InterPro" id="IPR032675">
    <property type="entry name" value="LRR_dom_sf"/>
</dbReference>
<dbReference type="GO" id="GO:0005829">
    <property type="term" value="C:cytosol"/>
    <property type="evidence" value="ECO:0007669"/>
    <property type="project" value="TreeGrafter"/>
</dbReference>
<evidence type="ECO:0000256" key="3">
    <source>
        <dbReference type="ARBA" id="ARBA00022737"/>
    </source>
</evidence>
<dbReference type="PANTHER" id="PTHR24113:SF12">
    <property type="entry name" value="RAN GTPASE-ACTIVATING PROTEIN 1"/>
    <property type="match status" value="1"/>
</dbReference>
<feature type="region of interest" description="Disordered" evidence="4">
    <location>
        <begin position="1"/>
        <end position="25"/>
    </location>
</feature>
<feature type="region of interest" description="Disordered" evidence="4">
    <location>
        <begin position="44"/>
        <end position="71"/>
    </location>
</feature>
<dbReference type="Gene3D" id="3.80.10.10">
    <property type="entry name" value="Ribonuclease Inhibitor"/>
    <property type="match status" value="3"/>
</dbReference>
<keyword evidence="2" id="KW-0433">Leucine-rich repeat</keyword>
<dbReference type="GO" id="GO:0048471">
    <property type="term" value="C:perinuclear region of cytoplasm"/>
    <property type="evidence" value="ECO:0007669"/>
    <property type="project" value="TreeGrafter"/>
</dbReference>
<organism evidence="5">
    <name type="scientific">Chromera velia CCMP2878</name>
    <dbReference type="NCBI Taxonomy" id="1169474"/>
    <lineage>
        <taxon>Eukaryota</taxon>
        <taxon>Sar</taxon>
        <taxon>Alveolata</taxon>
        <taxon>Colpodellida</taxon>
        <taxon>Chromeraceae</taxon>
        <taxon>Chromera</taxon>
    </lineage>
</organism>